<proteinExistence type="predicted"/>
<feature type="domain" description="Carrier" evidence="8">
    <location>
        <begin position="1565"/>
        <end position="1639"/>
    </location>
</feature>
<dbReference type="Gene3D" id="3.40.366.10">
    <property type="entry name" value="Malonyl-Coenzyme A Acyl Carrier Protein, domain 2"/>
    <property type="match status" value="2"/>
</dbReference>
<dbReference type="STRING" id="2512241.A0A553I0K0"/>
<dbReference type="SUPFAM" id="SSF53474">
    <property type="entry name" value="alpha/beta-Hydrolases"/>
    <property type="match status" value="1"/>
</dbReference>
<feature type="region of interest" description="N-terminal hotdog fold" evidence="6">
    <location>
        <begin position="1219"/>
        <end position="1343"/>
    </location>
</feature>
<dbReference type="InterPro" id="IPR016039">
    <property type="entry name" value="Thiolase-like"/>
</dbReference>
<dbReference type="SUPFAM" id="SSF53901">
    <property type="entry name" value="Thiolase-like"/>
    <property type="match status" value="1"/>
</dbReference>
<dbReference type="InterPro" id="IPR014031">
    <property type="entry name" value="Ketoacyl_synth_C"/>
</dbReference>
<dbReference type="InterPro" id="IPR032088">
    <property type="entry name" value="SAT"/>
</dbReference>
<dbReference type="PROSITE" id="PS52019">
    <property type="entry name" value="PKS_MFAS_DH"/>
    <property type="match status" value="1"/>
</dbReference>
<evidence type="ECO:0000313" key="12">
    <source>
        <dbReference type="Proteomes" id="UP000319160"/>
    </source>
</evidence>
<dbReference type="Pfam" id="PF00550">
    <property type="entry name" value="PP-binding"/>
    <property type="match status" value="2"/>
</dbReference>
<evidence type="ECO:0000256" key="1">
    <source>
        <dbReference type="ARBA" id="ARBA00022450"/>
    </source>
</evidence>
<dbReference type="SUPFAM" id="SSF47336">
    <property type="entry name" value="ACP-like"/>
    <property type="match status" value="2"/>
</dbReference>
<dbReference type="PANTHER" id="PTHR43775:SF21">
    <property type="entry name" value="NON-REDUCING POLYKETIDE SYNTHASE AUSA-RELATED"/>
    <property type="match status" value="1"/>
</dbReference>
<dbReference type="CDD" id="cd02440">
    <property type="entry name" value="AdoMet_MTases"/>
    <property type="match status" value="1"/>
</dbReference>
<evidence type="ECO:0000259" key="10">
    <source>
        <dbReference type="PROSITE" id="PS52019"/>
    </source>
</evidence>
<accession>A0A553I0K0</accession>
<dbReference type="InterPro" id="IPR020841">
    <property type="entry name" value="PKS_Beta-ketoAc_synthase_dom"/>
</dbReference>
<feature type="region of interest" description="Disordered" evidence="7">
    <location>
        <begin position="1653"/>
        <end position="1682"/>
    </location>
</feature>
<dbReference type="Gene3D" id="3.40.50.1820">
    <property type="entry name" value="alpha/beta hydrolase"/>
    <property type="match status" value="1"/>
</dbReference>
<dbReference type="InterPro" id="IPR029058">
    <property type="entry name" value="AB_hydrolase_fold"/>
</dbReference>
<dbReference type="GO" id="GO:0006633">
    <property type="term" value="P:fatty acid biosynthetic process"/>
    <property type="evidence" value="ECO:0007669"/>
    <property type="project" value="TreeGrafter"/>
</dbReference>
<evidence type="ECO:0000256" key="6">
    <source>
        <dbReference type="PROSITE-ProRule" id="PRU01363"/>
    </source>
</evidence>
<dbReference type="InterPro" id="IPR014043">
    <property type="entry name" value="Acyl_transferase_dom"/>
</dbReference>
<evidence type="ECO:0000313" key="11">
    <source>
        <dbReference type="EMBL" id="TRX93705.1"/>
    </source>
</evidence>
<dbReference type="SUPFAM" id="SSF52151">
    <property type="entry name" value="FabD/lysophospholipase-like"/>
    <property type="match status" value="1"/>
</dbReference>
<dbReference type="PROSITE" id="PS50075">
    <property type="entry name" value="CARRIER"/>
    <property type="match status" value="2"/>
</dbReference>
<dbReference type="Pfam" id="PF07859">
    <property type="entry name" value="Abhydrolase_3"/>
    <property type="match status" value="1"/>
</dbReference>
<keyword evidence="5" id="KW-0511">Multifunctional enzyme</keyword>
<dbReference type="SUPFAM" id="SSF53335">
    <property type="entry name" value="S-adenosyl-L-methionine-dependent methyltransferases"/>
    <property type="match status" value="1"/>
</dbReference>
<feature type="active site" description="Proton donor; for dehydratase activity" evidence="6">
    <location>
        <position position="1428"/>
    </location>
</feature>
<dbReference type="GO" id="GO:0032259">
    <property type="term" value="P:methylation"/>
    <property type="evidence" value="ECO:0007669"/>
    <property type="project" value="UniProtKB-KW"/>
</dbReference>
<dbReference type="PROSITE" id="PS00012">
    <property type="entry name" value="PHOSPHOPANTETHEINE"/>
    <property type="match status" value="1"/>
</dbReference>
<evidence type="ECO:0000259" key="9">
    <source>
        <dbReference type="PROSITE" id="PS52004"/>
    </source>
</evidence>
<dbReference type="InterPro" id="IPR016035">
    <property type="entry name" value="Acyl_Trfase/lysoPLipase"/>
</dbReference>
<dbReference type="InterPro" id="IPR029063">
    <property type="entry name" value="SAM-dependent_MTases_sf"/>
</dbReference>
<gene>
    <name evidence="11" type="ORF">FHL15_005381</name>
</gene>
<organism evidence="11 12">
    <name type="scientific">Xylaria flabelliformis</name>
    <dbReference type="NCBI Taxonomy" id="2512241"/>
    <lineage>
        <taxon>Eukaryota</taxon>
        <taxon>Fungi</taxon>
        <taxon>Dikarya</taxon>
        <taxon>Ascomycota</taxon>
        <taxon>Pezizomycotina</taxon>
        <taxon>Sordariomycetes</taxon>
        <taxon>Xylariomycetidae</taxon>
        <taxon>Xylariales</taxon>
        <taxon>Xylariaceae</taxon>
        <taxon>Xylaria</taxon>
    </lineage>
</organism>
<dbReference type="InterPro" id="IPR014030">
    <property type="entry name" value="Ketoacyl_synth_N"/>
</dbReference>
<dbReference type="Pfam" id="PF02801">
    <property type="entry name" value="Ketoacyl-synt_C"/>
    <property type="match status" value="1"/>
</dbReference>
<dbReference type="GO" id="GO:0031177">
    <property type="term" value="F:phosphopantetheine binding"/>
    <property type="evidence" value="ECO:0007669"/>
    <property type="project" value="InterPro"/>
</dbReference>
<dbReference type="Gene3D" id="1.10.1200.10">
    <property type="entry name" value="ACP-like"/>
    <property type="match status" value="2"/>
</dbReference>
<name>A0A553I0K0_9PEZI</name>
<dbReference type="Pfam" id="PF21089">
    <property type="entry name" value="PKS_DH_N"/>
    <property type="match status" value="1"/>
</dbReference>
<dbReference type="GO" id="GO:0004312">
    <property type="term" value="F:fatty acid synthase activity"/>
    <property type="evidence" value="ECO:0007669"/>
    <property type="project" value="TreeGrafter"/>
</dbReference>
<protein>
    <submittedName>
        <fullName evidence="11">Uncharacterized protein</fullName>
    </submittedName>
</protein>
<evidence type="ECO:0000259" key="8">
    <source>
        <dbReference type="PROSITE" id="PS50075"/>
    </source>
</evidence>
<dbReference type="InterPro" id="IPR050091">
    <property type="entry name" value="PKS_NRPS_Biosynth_Enz"/>
</dbReference>
<keyword evidence="12" id="KW-1185">Reference proteome</keyword>
<dbReference type="Pfam" id="PF00109">
    <property type="entry name" value="ketoacyl-synt"/>
    <property type="match status" value="1"/>
</dbReference>
<feature type="active site" description="Proton acceptor; for dehydratase activity" evidence="6">
    <location>
        <position position="1251"/>
    </location>
</feature>
<dbReference type="EMBL" id="VFLP01000027">
    <property type="protein sequence ID" value="TRX93705.1"/>
    <property type="molecule type" value="Genomic_DNA"/>
</dbReference>
<dbReference type="GO" id="GO:0008168">
    <property type="term" value="F:methyltransferase activity"/>
    <property type="evidence" value="ECO:0007669"/>
    <property type="project" value="UniProtKB-KW"/>
</dbReference>
<dbReference type="GO" id="GO:0006508">
    <property type="term" value="P:proteolysis"/>
    <property type="evidence" value="ECO:0007669"/>
    <property type="project" value="InterPro"/>
</dbReference>
<dbReference type="InterPro" id="IPR049900">
    <property type="entry name" value="PKS_mFAS_DH"/>
</dbReference>
<keyword evidence="3" id="KW-0489">Methyltransferase</keyword>
<feature type="domain" description="Ketosynthase family 3 (KS3)" evidence="9">
    <location>
        <begin position="390"/>
        <end position="806"/>
    </location>
</feature>
<dbReference type="InterPro" id="IPR020806">
    <property type="entry name" value="PKS_PP-bd"/>
</dbReference>
<dbReference type="Gene3D" id="3.10.129.110">
    <property type="entry name" value="Polyketide synthase dehydratase"/>
    <property type="match status" value="1"/>
</dbReference>
<dbReference type="Gene3D" id="3.40.47.10">
    <property type="match status" value="1"/>
</dbReference>
<dbReference type="InterPro" id="IPR009081">
    <property type="entry name" value="PP-bd_ACP"/>
</dbReference>
<feature type="domain" description="Carrier" evidence="8">
    <location>
        <begin position="1681"/>
        <end position="1757"/>
    </location>
</feature>
<keyword evidence="2" id="KW-0597">Phosphoprotein</keyword>
<feature type="compositionally biased region" description="Low complexity" evidence="7">
    <location>
        <begin position="1659"/>
        <end position="1672"/>
    </location>
</feature>
<dbReference type="InterPro" id="IPR049552">
    <property type="entry name" value="PKS_DH_N"/>
</dbReference>
<dbReference type="Pfam" id="PF00698">
    <property type="entry name" value="Acyl_transf_1"/>
    <property type="match status" value="1"/>
</dbReference>
<dbReference type="InterPro" id="IPR013094">
    <property type="entry name" value="AB_hydrolase_3"/>
</dbReference>
<evidence type="ECO:0000256" key="4">
    <source>
        <dbReference type="ARBA" id="ARBA00022679"/>
    </source>
</evidence>
<dbReference type="InterPro" id="IPR001227">
    <property type="entry name" value="Ac_transferase_dom_sf"/>
</dbReference>
<dbReference type="GO" id="GO:0044550">
    <property type="term" value="P:secondary metabolite biosynthetic process"/>
    <property type="evidence" value="ECO:0007669"/>
    <property type="project" value="TreeGrafter"/>
</dbReference>
<feature type="region of interest" description="C-terminal hotdog fold" evidence="6">
    <location>
        <begin position="1368"/>
        <end position="1519"/>
    </location>
</feature>
<dbReference type="InterPro" id="IPR042104">
    <property type="entry name" value="PKS_dehydratase_sf"/>
</dbReference>
<feature type="domain" description="PKS/mFAS DH" evidence="10">
    <location>
        <begin position="1219"/>
        <end position="1519"/>
    </location>
</feature>
<dbReference type="SMART" id="SM00825">
    <property type="entry name" value="PKS_KS"/>
    <property type="match status" value="1"/>
</dbReference>
<evidence type="ECO:0000256" key="7">
    <source>
        <dbReference type="SAM" id="MobiDB-lite"/>
    </source>
</evidence>
<dbReference type="OrthoDB" id="329835at2759"/>
<dbReference type="InterPro" id="IPR013217">
    <property type="entry name" value="Methyltransf_12"/>
</dbReference>
<evidence type="ECO:0000256" key="3">
    <source>
        <dbReference type="ARBA" id="ARBA00022603"/>
    </source>
</evidence>
<dbReference type="Gene3D" id="3.30.70.3290">
    <property type="match status" value="1"/>
</dbReference>
<dbReference type="PROSITE" id="PS52004">
    <property type="entry name" value="KS3_2"/>
    <property type="match status" value="1"/>
</dbReference>
<keyword evidence="1" id="KW-0596">Phosphopantetheine</keyword>
<dbReference type="Pfam" id="PF16073">
    <property type="entry name" value="SAT"/>
    <property type="match status" value="1"/>
</dbReference>
<dbReference type="Proteomes" id="UP000319160">
    <property type="component" value="Unassembled WGS sequence"/>
</dbReference>
<dbReference type="Pfam" id="PF18558">
    <property type="entry name" value="HTH_51"/>
    <property type="match status" value="1"/>
</dbReference>
<dbReference type="Pfam" id="PF08242">
    <property type="entry name" value="Methyltransf_12"/>
    <property type="match status" value="1"/>
</dbReference>
<comment type="caution">
    <text evidence="11">The sequence shown here is derived from an EMBL/GenBank/DDBJ whole genome shotgun (WGS) entry which is preliminary data.</text>
</comment>
<reference evidence="12" key="1">
    <citation type="submission" date="2019-06" db="EMBL/GenBank/DDBJ databases">
        <title>Draft genome sequence of the griseofulvin-producing fungus Xylaria cubensis strain G536.</title>
        <authorList>
            <person name="Mead M.E."/>
            <person name="Raja H.A."/>
            <person name="Steenwyk J.L."/>
            <person name="Knowles S.L."/>
            <person name="Oberlies N.H."/>
            <person name="Rokas A."/>
        </authorList>
    </citation>
    <scope>NUCLEOTIDE SEQUENCE [LARGE SCALE GENOMIC DNA]</scope>
    <source>
        <strain evidence="12">G536</strain>
    </source>
</reference>
<keyword evidence="4" id="KW-0808">Transferase</keyword>
<dbReference type="Pfam" id="PF00326">
    <property type="entry name" value="Peptidase_S9"/>
    <property type="match status" value="1"/>
</dbReference>
<dbReference type="InterPro" id="IPR036736">
    <property type="entry name" value="ACP-like_sf"/>
</dbReference>
<dbReference type="SMART" id="SM00827">
    <property type="entry name" value="PKS_AT"/>
    <property type="match status" value="1"/>
</dbReference>
<dbReference type="GO" id="GO:0008236">
    <property type="term" value="F:serine-type peptidase activity"/>
    <property type="evidence" value="ECO:0007669"/>
    <property type="project" value="InterPro"/>
</dbReference>
<dbReference type="InterPro" id="IPR006162">
    <property type="entry name" value="Ppantetheine_attach_site"/>
</dbReference>
<dbReference type="SMART" id="SM00823">
    <property type="entry name" value="PKS_PP"/>
    <property type="match status" value="2"/>
</dbReference>
<dbReference type="PANTHER" id="PTHR43775">
    <property type="entry name" value="FATTY ACID SYNTHASE"/>
    <property type="match status" value="1"/>
</dbReference>
<evidence type="ECO:0000256" key="2">
    <source>
        <dbReference type="ARBA" id="ARBA00022553"/>
    </source>
</evidence>
<dbReference type="CDD" id="cd00833">
    <property type="entry name" value="PKS"/>
    <property type="match status" value="1"/>
</dbReference>
<dbReference type="InterPro" id="IPR041068">
    <property type="entry name" value="HTH_51"/>
</dbReference>
<sequence length="2521" mass="276762">MSSNVIPTLVVFGSQHTDESDEDRQSLRALLLLTPRLQRLLGALEDLPQLWESFTQSYPEFKTSLSRSGLASLSAWLGGEKLQHSEGISSNTFCTTITVAGQLVLYSSFLDTSGVDQPHSRVLDRCKRAGIQGLCVGLISAIAVACSSSEEDLSRNMTWAIRLAFCIGILVDLSNAGANTGVFQSLVVRGDSTSLHSNLQACMKRYPDSYVSVIEDINKCTFTASSQFATSLAREFADKGIQIKNIGLRGRFHSSSNHSAFCKLSEFCASRKDLHLPSSSFPAVPVFSNSDGSRITKGHICSQLLKCIVLDPANWVLPATVALKSLPLVSDPPVLLIGSKATLPASITRQVKPLIFKTTASSIIHRSSRIYKEPNSDHCSFSTEPRWYEQDFIAVTGLGLRFPKVSSTEEFWELISRGESVLTKVPISRFDVNTIGRPSYNKVPFHGAFLDDVASFDHKFFRKSPREAASTDPQQRILLEVAYWALQSAGYFRTDTSEPTQDVGCYVGAGAQDYCDNIACHEPNAYSAVGTLRAFLAGKISHFFNFTGPSMTCDTACSSSAVAINLACKAILSGECSMALAGGVGLFTSPYLYENLNGSGFLSPTGQCKPFDAAADGYCRGEGVGLVALKRLDRALSDGDPIRGVLAGSVINQNTNESAITIPNRRSQSEAFNKVLSNANIDASTIDYIEAHGTGTKVGDPIEYSSVRDAFVGKKRRSPLYLGSLKGNIGHLEGAAGVASLIKVLLMMEHKTIPPQASHTKLNPKIDAHPEIIIPTRSQEWQTSHRRACVNNYGASGSNATLLVYEAPRKIEHIEIEGVLAHYPMRLSAQSRPSLQAYCAALQDTVQKQDAGLLADFIYNLSNEQNPTFRYAAVARVGSFSDVGKFLSLIQSVPSSIVDLPQKARPVVLVFGGQGSGAISIDKSFYDSFASFRSHLVACDVIVKTFGIQSIISRIFDPPTNDPTLYQLMLFSIQYASARAWIENGLEVSCVLGHSLGQLTALCVSGVLSLYDALKLVAGRAQLIQTTWGEERGSMLAVEGDISTLKDLIPLAEPGECPKEDQFEIACHNAPSSLVIVGPKARVSTLQKQLGTRIKHKLLPVSHAFHSVFTTPILDGLKDLASQLDYREPKIPIETCTSEQSWMVFGPEQITEHTRLPVFFENAVQRIKSRLGSCTWLEAGLQSSVINLIGRSSNHESDDLVLSLGINKPSATDNLVQITTELWKLGTANKHEAEFVVNTNNADYKLYVEGHSILNNPLCPASLFIELVAQAIHHNFGQRKISLSRFRIDSPLAVPGDRIVTLIISKSFSSDLAWAFEIQSRPPKGSSIIVHATGLIDLDDSVTTSAFSSYERLVDLRRFTKLSQEKDAVVIQGSIIYNVFSRVTNYRGYYQGVQKVIGAENLVMGHVMLPRDDTVQFQKTITAPRAFDSFLQVAGLYVNCMSTCDPGDVYICCSLGSVHILDGVDAPSTHRSYSVCSTGSRRDDTSIIRDIFVFDSESKKLQAMIIGTEFSKVSLKSMVRILQRTSPVEFDTSQTKSSPMTSEASPVASAQISTFDASNGSGECLRLTAALKAILEQLLDVPSAQIQDTSSLEELGIDSLMSFEVISKIERELDVKITNADFASFSTFSHLNRSLLTRSNLDSNEIVISGCQTVQSPGSTSENSFESEINSSRTSDSSQPDVMENEYNKFTSMLAELLDISETLCASATLSSLGMDSLMAMELAAEIRRRFGPALDIADLGPNVSVQGLFCVTFPGGKSISAPSIQGHSEETRPAREFQEQQFRETWIAKGRPDNVFEQFRDNYASFAKQSGFIGFFENVFVTQKMLVIEYIIQAFEQLGTPWGSLKPGDCFQVKGYLPKFKKLVSRLLAHLQTENLIAVDELSFVRTAKVIDRVPAKAQLQSILESHPTHFNEHELLGIVGSQLAQILNGSVNPLQLLFQEPQSRALLEQVYARAPMYEAMNELLGTLVAKIAVENPSKTLRILEVGAGTGGTTRYVLEHLRRQGAKFDYLFTDISSLLVSGAKKQFGTDGIRYSILDLEQEIPPNLARQFDLVISTNCVHATANLQQSCSRIRQFLDDNGCLLLIELTRCLSWLDVVFGVLDGWWLFDDGREHALAHEHVWEKTLLHSGFDSVDWTDGGAEEDTLLRIIAGFCGTSDKAIVRSEETLSPGALQQPRIQTVEWKRSNETSFLADVYYSPCREVPGRRPIALMIHGGGHVMLSRKEVRSNQVRLLIDYGFLPISVDYRLCPEVNIRDGPMADIADALAWVQSDRLSYYLDATGVIPDTKRLVVIGWSTGATLGLQTGWTAAEHGIRPPSAVLAFYCPTDYQDDFWTRPNVPEGSEQLSQEPYDLLEGVHERPITSYNLSQTQLRDAKGGWFSPSDPRSRILLHMNWTGQSLPILLGGLPAPSTSSASSPDYKNLPQPNLEHVKVISPLAHVTGSASPGYKTPTFLIHGTKDDLVPWQQSQHFYEMLVQHGVKAKIRVVKGAEHLFDIGKSRLTEDAKRAVEDGYKFLLQMV</sequence>
<evidence type="ECO:0000256" key="5">
    <source>
        <dbReference type="ARBA" id="ARBA00023268"/>
    </source>
</evidence>
<dbReference type="InterPro" id="IPR001375">
    <property type="entry name" value="Peptidase_S9_cat"/>
</dbReference>
<dbReference type="Gene3D" id="3.40.50.150">
    <property type="entry name" value="Vaccinia Virus protein VP39"/>
    <property type="match status" value="1"/>
</dbReference>